<evidence type="ECO:0000313" key="4">
    <source>
        <dbReference type="Proteomes" id="UP001177670"/>
    </source>
</evidence>
<name>A0AA40FJA0_9HYME</name>
<organism evidence="3 4">
    <name type="scientific">Melipona bicolor</name>
    <dbReference type="NCBI Taxonomy" id="60889"/>
    <lineage>
        <taxon>Eukaryota</taxon>
        <taxon>Metazoa</taxon>
        <taxon>Ecdysozoa</taxon>
        <taxon>Arthropoda</taxon>
        <taxon>Hexapoda</taxon>
        <taxon>Insecta</taxon>
        <taxon>Pterygota</taxon>
        <taxon>Neoptera</taxon>
        <taxon>Endopterygota</taxon>
        <taxon>Hymenoptera</taxon>
        <taxon>Apocrita</taxon>
        <taxon>Aculeata</taxon>
        <taxon>Apoidea</taxon>
        <taxon>Anthophila</taxon>
        <taxon>Apidae</taxon>
        <taxon>Melipona</taxon>
    </lineage>
</organism>
<dbReference type="GO" id="GO:0050660">
    <property type="term" value="F:flavin adenine dinucleotide binding"/>
    <property type="evidence" value="ECO:0007669"/>
    <property type="project" value="InterPro"/>
</dbReference>
<comment type="caution">
    <text evidence="3">The sequence shown here is derived from an EMBL/GenBank/DDBJ whole genome shotgun (WGS) entry which is preliminary data.</text>
</comment>
<dbReference type="PANTHER" id="PTHR11552:SF154">
    <property type="entry name" value="FI04917P"/>
    <property type="match status" value="1"/>
</dbReference>
<dbReference type="InterPro" id="IPR012132">
    <property type="entry name" value="GMC_OxRdtase"/>
</dbReference>
<proteinExistence type="inferred from homology"/>
<reference evidence="3" key="1">
    <citation type="submission" date="2021-10" db="EMBL/GenBank/DDBJ databases">
        <title>Melipona bicolor Genome sequencing and assembly.</title>
        <authorList>
            <person name="Araujo N.S."/>
            <person name="Arias M.C."/>
        </authorList>
    </citation>
    <scope>NUCLEOTIDE SEQUENCE</scope>
    <source>
        <strain evidence="3">USP_2M_L1-L4_2017</strain>
        <tissue evidence="3">Whole body</tissue>
    </source>
</reference>
<comment type="similarity">
    <text evidence="1">Belongs to the GMC oxidoreductase family.</text>
</comment>
<evidence type="ECO:0000256" key="1">
    <source>
        <dbReference type="ARBA" id="ARBA00010790"/>
    </source>
</evidence>
<feature type="domain" description="Glucose-methanol-choline oxidoreductase N-terminal" evidence="2">
    <location>
        <begin position="220"/>
        <end position="234"/>
    </location>
</feature>
<dbReference type="Gene3D" id="3.50.50.60">
    <property type="entry name" value="FAD/NAD(P)-binding domain"/>
    <property type="match status" value="2"/>
</dbReference>
<dbReference type="Gene3D" id="3.30.560.10">
    <property type="entry name" value="Glucose Oxidase, domain 3"/>
    <property type="match status" value="3"/>
</dbReference>
<dbReference type="InterPro" id="IPR036188">
    <property type="entry name" value="FAD/NAD-bd_sf"/>
</dbReference>
<dbReference type="PANTHER" id="PTHR11552">
    <property type="entry name" value="GLUCOSE-METHANOL-CHOLINE GMC OXIDOREDUCTASE"/>
    <property type="match status" value="1"/>
</dbReference>
<evidence type="ECO:0000313" key="3">
    <source>
        <dbReference type="EMBL" id="KAK1120127.1"/>
    </source>
</evidence>
<dbReference type="EMBL" id="JAHYIQ010000033">
    <property type="protein sequence ID" value="KAK1120127.1"/>
    <property type="molecule type" value="Genomic_DNA"/>
</dbReference>
<protein>
    <recommendedName>
        <fullName evidence="2">Glucose-methanol-choline oxidoreductase N-terminal domain-containing protein</fullName>
    </recommendedName>
</protein>
<dbReference type="Pfam" id="PF00732">
    <property type="entry name" value="GMC_oxred_N"/>
    <property type="match status" value="1"/>
</dbReference>
<dbReference type="Proteomes" id="UP001177670">
    <property type="component" value="Unassembled WGS sequence"/>
</dbReference>
<sequence>MNFPEKEYDFVIVRAGSARCVLANRLSEVKHKKILLIEAGIEEPDVAEVSAFVFLLTGSNIDGCIDRIQPEQHACQSRKNRECMMARGKIVKENQRYYSQGGYQSVQRFPYIDIITDILLNAWQELGYELVDVNANNQLGVMSQQTTSANGTHQSTNKAFIRPIRRKRKNLTIKTESYVTKLFVNNKTKCVTGVEYTSGNNRTQLNRIFAKKKEVILSAGSINSPKILMLSGIGLREELEKYGIQVISNLSVKESPGSCNNDWFCNWTKFYFYPRRFFNDTEESFEIGVKPFSYYNVISVRPLLLSTKSRGFILLNGSDPLWGAPLIYPRYFISNPDLDVLVGNMKIALKLFDTESSKKYDFTSIDKALPACKEFEFGERCLSATVILTNAARFAEVLSFGLLQPSERYYECRL</sequence>
<dbReference type="SUPFAM" id="SSF54373">
    <property type="entry name" value="FAD-linked reductases, C-terminal domain"/>
    <property type="match status" value="1"/>
</dbReference>
<dbReference type="AlphaFoldDB" id="A0AA40FJA0"/>
<dbReference type="GO" id="GO:0016614">
    <property type="term" value="F:oxidoreductase activity, acting on CH-OH group of donors"/>
    <property type="evidence" value="ECO:0007669"/>
    <property type="project" value="InterPro"/>
</dbReference>
<dbReference type="InterPro" id="IPR000172">
    <property type="entry name" value="GMC_OxRdtase_N"/>
</dbReference>
<accession>A0AA40FJA0</accession>
<keyword evidence="4" id="KW-1185">Reference proteome</keyword>
<gene>
    <name evidence="3" type="ORF">K0M31_012851</name>
</gene>
<dbReference type="SUPFAM" id="SSF51905">
    <property type="entry name" value="FAD/NAD(P)-binding domain"/>
    <property type="match status" value="1"/>
</dbReference>
<evidence type="ECO:0000259" key="2">
    <source>
        <dbReference type="PROSITE" id="PS00624"/>
    </source>
</evidence>
<dbReference type="PROSITE" id="PS00624">
    <property type="entry name" value="GMC_OXRED_2"/>
    <property type="match status" value="1"/>
</dbReference>